<keyword evidence="9 11" id="KW-0501">Molybdenum cofactor biosynthesis</keyword>
<dbReference type="SUPFAM" id="SSF53218">
    <property type="entry name" value="Molybdenum cofactor biosynthesis proteins"/>
    <property type="match status" value="1"/>
</dbReference>
<evidence type="ECO:0000256" key="10">
    <source>
        <dbReference type="ARBA" id="ARBA00047317"/>
    </source>
</evidence>
<accession>A0A0F3IMQ6</accession>
<dbReference type="Gene3D" id="3.90.105.10">
    <property type="entry name" value="Molybdopterin biosynthesis moea protein, domain 2"/>
    <property type="match status" value="1"/>
</dbReference>
<proteinExistence type="inferred from homology"/>
<dbReference type="EMBL" id="LAJX01000084">
    <property type="protein sequence ID" value="KJV06844.1"/>
    <property type="molecule type" value="Genomic_DNA"/>
</dbReference>
<evidence type="ECO:0000313" key="14">
    <source>
        <dbReference type="Proteomes" id="UP000033684"/>
    </source>
</evidence>
<dbReference type="NCBIfam" id="TIGR00177">
    <property type="entry name" value="molyb_syn"/>
    <property type="match status" value="1"/>
</dbReference>
<comment type="pathway">
    <text evidence="3 11">Cofactor biosynthesis; molybdopterin biosynthesis.</text>
</comment>
<reference evidence="14" key="1">
    <citation type="submission" date="2015-03" db="EMBL/GenBank/DDBJ databases">
        <title>Draft genome sequence of a novel methanotroph (Sn10-6) isolated from flooded ricefield rhizosphere in India.</title>
        <authorList>
            <person name="Pandit P.S."/>
            <person name="Pore S.D."/>
            <person name="Arora P."/>
            <person name="Kapse N.G."/>
            <person name="Dhakephalkar P.K."/>
            <person name="Rahalkar M.C."/>
        </authorList>
    </citation>
    <scope>NUCLEOTIDE SEQUENCE [LARGE SCALE GENOMIC DNA]</scope>
    <source>
        <strain evidence="14">Sn10-6</strain>
    </source>
</reference>
<dbReference type="InterPro" id="IPR036135">
    <property type="entry name" value="MoeA_linker/N_sf"/>
</dbReference>
<dbReference type="InterPro" id="IPR008284">
    <property type="entry name" value="MoCF_biosynth_CS"/>
</dbReference>
<dbReference type="Pfam" id="PF03454">
    <property type="entry name" value="MoeA_C"/>
    <property type="match status" value="1"/>
</dbReference>
<dbReference type="GO" id="GO:0006777">
    <property type="term" value="P:Mo-molybdopterin cofactor biosynthetic process"/>
    <property type="evidence" value="ECO:0007669"/>
    <property type="project" value="UniProtKB-UniRule"/>
</dbReference>
<keyword evidence="14" id="KW-1185">Reference proteome</keyword>
<dbReference type="PANTHER" id="PTHR10192">
    <property type="entry name" value="MOLYBDOPTERIN BIOSYNTHESIS PROTEIN"/>
    <property type="match status" value="1"/>
</dbReference>
<dbReference type="PATRIC" id="fig|1632867.3.peg.5479"/>
<dbReference type="Gene3D" id="2.40.340.10">
    <property type="entry name" value="MoeA, C-terminal, domain IV"/>
    <property type="match status" value="1"/>
</dbReference>
<dbReference type="InterPro" id="IPR005111">
    <property type="entry name" value="MoeA_C_domain_IV"/>
</dbReference>
<dbReference type="RefSeq" id="WP_045778927.1">
    <property type="nucleotide sequence ID" value="NZ_LAJX01000084.1"/>
</dbReference>
<dbReference type="InterPro" id="IPR036425">
    <property type="entry name" value="MoaB/Mog-like_dom_sf"/>
</dbReference>
<dbReference type="Pfam" id="PF00994">
    <property type="entry name" value="MoCF_biosynth"/>
    <property type="match status" value="1"/>
</dbReference>
<evidence type="ECO:0000256" key="6">
    <source>
        <dbReference type="ARBA" id="ARBA00022679"/>
    </source>
</evidence>
<dbReference type="FunFam" id="3.40.980.10:FF:000004">
    <property type="entry name" value="Molybdopterin molybdenumtransferase"/>
    <property type="match status" value="1"/>
</dbReference>
<evidence type="ECO:0000256" key="3">
    <source>
        <dbReference type="ARBA" id="ARBA00005046"/>
    </source>
</evidence>
<dbReference type="InterPro" id="IPR005110">
    <property type="entry name" value="MoeA_linker/N"/>
</dbReference>
<dbReference type="InterPro" id="IPR001453">
    <property type="entry name" value="MoaB/Mog_dom"/>
</dbReference>
<reference evidence="13 14" key="2">
    <citation type="journal article" date="2016" name="Microb. Ecol.">
        <title>Genome Characteristics of a Novel Type I Methanotroph (Sn10-6) Isolated from a Flooded Indian Rice Field.</title>
        <authorList>
            <person name="Rahalkar M.C."/>
            <person name="Pandit P.S."/>
            <person name="Dhakephalkar P.K."/>
            <person name="Pore S."/>
            <person name="Arora P."/>
            <person name="Kapse N."/>
        </authorList>
    </citation>
    <scope>NUCLEOTIDE SEQUENCE [LARGE SCALE GENOMIC DNA]</scope>
    <source>
        <strain evidence="13 14">Sn10-6</strain>
    </source>
</reference>
<dbReference type="GO" id="GO:0005829">
    <property type="term" value="C:cytosol"/>
    <property type="evidence" value="ECO:0007669"/>
    <property type="project" value="TreeGrafter"/>
</dbReference>
<evidence type="ECO:0000256" key="9">
    <source>
        <dbReference type="ARBA" id="ARBA00023150"/>
    </source>
</evidence>
<evidence type="ECO:0000256" key="4">
    <source>
        <dbReference type="ARBA" id="ARBA00010763"/>
    </source>
</evidence>
<feature type="domain" description="MoaB/Mog" evidence="12">
    <location>
        <begin position="187"/>
        <end position="325"/>
    </location>
</feature>
<dbReference type="Pfam" id="PF03453">
    <property type="entry name" value="MoeA_N"/>
    <property type="match status" value="1"/>
</dbReference>
<dbReference type="OrthoDB" id="9804758at2"/>
<keyword evidence="6 11" id="KW-0808">Transferase</keyword>
<comment type="function">
    <text evidence="2 11">Catalyzes the insertion of molybdate into adenylated molybdopterin with the concomitant release of AMP.</text>
</comment>
<dbReference type="Proteomes" id="UP000033684">
    <property type="component" value="Unassembled WGS sequence"/>
</dbReference>
<dbReference type="SUPFAM" id="SSF63882">
    <property type="entry name" value="MoeA N-terminal region -like"/>
    <property type="match status" value="1"/>
</dbReference>
<dbReference type="Gene3D" id="2.170.190.11">
    <property type="entry name" value="Molybdopterin biosynthesis moea protein, domain 3"/>
    <property type="match status" value="1"/>
</dbReference>
<name>A0A0F3IMQ6_9GAMM</name>
<dbReference type="NCBIfam" id="NF045515">
    <property type="entry name" value="Glp_gephyrin"/>
    <property type="match status" value="1"/>
</dbReference>
<evidence type="ECO:0000256" key="7">
    <source>
        <dbReference type="ARBA" id="ARBA00022723"/>
    </source>
</evidence>
<comment type="caution">
    <text evidence="13">The sequence shown here is derived from an EMBL/GenBank/DDBJ whole genome shotgun (WGS) entry which is preliminary data.</text>
</comment>
<evidence type="ECO:0000256" key="1">
    <source>
        <dbReference type="ARBA" id="ARBA00001946"/>
    </source>
</evidence>
<dbReference type="UniPathway" id="UPA00344"/>
<dbReference type="AlphaFoldDB" id="A0A0F3IMQ6"/>
<dbReference type="InterPro" id="IPR038987">
    <property type="entry name" value="MoeA-like"/>
</dbReference>
<organism evidence="13 14">
    <name type="scientific">Methylocucumis oryzae</name>
    <dbReference type="NCBI Taxonomy" id="1632867"/>
    <lineage>
        <taxon>Bacteria</taxon>
        <taxon>Pseudomonadati</taxon>
        <taxon>Pseudomonadota</taxon>
        <taxon>Gammaproteobacteria</taxon>
        <taxon>Methylococcales</taxon>
        <taxon>Methylococcaceae</taxon>
        <taxon>Methylocucumis</taxon>
    </lineage>
</organism>
<keyword evidence="7 11" id="KW-0479">Metal-binding</keyword>
<dbReference type="EC" id="2.10.1.1" evidence="11"/>
<evidence type="ECO:0000256" key="8">
    <source>
        <dbReference type="ARBA" id="ARBA00022842"/>
    </source>
</evidence>
<dbReference type="SMART" id="SM00852">
    <property type="entry name" value="MoCF_biosynth"/>
    <property type="match status" value="1"/>
</dbReference>
<dbReference type="CDD" id="cd00887">
    <property type="entry name" value="MoeA"/>
    <property type="match status" value="1"/>
</dbReference>
<evidence type="ECO:0000256" key="11">
    <source>
        <dbReference type="RuleBase" id="RU365090"/>
    </source>
</evidence>
<comment type="catalytic activity">
    <reaction evidence="10">
        <text>adenylyl-molybdopterin + molybdate = Mo-molybdopterin + AMP + H(+)</text>
        <dbReference type="Rhea" id="RHEA:35047"/>
        <dbReference type="ChEBI" id="CHEBI:15378"/>
        <dbReference type="ChEBI" id="CHEBI:36264"/>
        <dbReference type="ChEBI" id="CHEBI:62727"/>
        <dbReference type="ChEBI" id="CHEBI:71302"/>
        <dbReference type="ChEBI" id="CHEBI:456215"/>
        <dbReference type="EC" id="2.10.1.1"/>
    </reaction>
</comment>
<sequence length="412" mass="44116">MDACSSEKQPLLTMAEAYTRIQDSLTALVETETLPVASALGRVLSADIIAPLALPHYRNAAMDGYAFNSQDKPEQQVARLRLVGTSWAGKPFLGHVPRGACVRIFTGAVVPEGLDSVVMQEHVNILDEDIELPAQTRCYQNIRAAGEDVAEHDTLCTRHTKLTATHISLLTASGISAVNVLRQVNVVYFSSGDELVELGQTLQLGQIYNSNRYLLQALLSDACVNAQYGGVLPDDKALITERLSLAANDIDVIITTGGASVGAADYMTAVLAEIGTIGFWKIAVKPGKPFAFGRIGRSYFFGLPGNPGAVYVGFQQLIAPALVALSGAVVQPPLWLEAISLTALKKSPGREEYQFGQLSQDDKGRFTVIPAGPQGSHLLMTMSKANCLIRLPIECAGVAEGDVVNVKMINHL</sequence>
<dbReference type="GO" id="GO:0046872">
    <property type="term" value="F:metal ion binding"/>
    <property type="evidence" value="ECO:0007669"/>
    <property type="project" value="UniProtKB-UniRule"/>
</dbReference>
<comment type="cofactor">
    <cofactor evidence="1 11">
        <name>Mg(2+)</name>
        <dbReference type="ChEBI" id="CHEBI:18420"/>
    </cofactor>
</comment>
<evidence type="ECO:0000256" key="5">
    <source>
        <dbReference type="ARBA" id="ARBA00022505"/>
    </source>
</evidence>
<keyword evidence="5 11" id="KW-0500">Molybdenum</keyword>
<dbReference type="InterPro" id="IPR036688">
    <property type="entry name" value="MoeA_C_domain_IV_sf"/>
</dbReference>
<evidence type="ECO:0000313" key="13">
    <source>
        <dbReference type="EMBL" id="KJV06844.1"/>
    </source>
</evidence>
<gene>
    <name evidence="13" type="ORF">VZ94_08695</name>
</gene>
<evidence type="ECO:0000256" key="2">
    <source>
        <dbReference type="ARBA" id="ARBA00002901"/>
    </source>
</evidence>
<dbReference type="Gene3D" id="3.40.980.10">
    <property type="entry name" value="MoaB/Mog-like domain"/>
    <property type="match status" value="1"/>
</dbReference>
<evidence type="ECO:0000259" key="12">
    <source>
        <dbReference type="SMART" id="SM00852"/>
    </source>
</evidence>
<dbReference type="PROSITE" id="PS01079">
    <property type="entry name" value="MOCF_BIOSYNTHESIS_2"/>
    <property type="match status" value="1"/>
</dbReference>
<comment type="similarity">
    <text evidence="4 11">Belongs to the MoeA family.</text>
</comment>
<protein>
    <recommendedName>
        <fullName evidence="11">Molybdopterin molybdenumtransferase</fullName>
        <ecNumber evidence="11">2.10.1.1</ecNumber>
    </recommendedName>
</protein>
<dbReference type="PANTHER" id="PTHR10192:SF5">
    <property type="entry name" value="GEPHYRIN"/>
    <property type="match status" value="1"/>
</dbReference>
<dbReference type="SUPFAM" id="SSF63867">
    <property type="entry name" value="MoeA C-terminal domain-like"/>
    <property type="match status" value="1"/>
</dbReference>
<dbReference type="GO" id="GO:0061599">
    <property type="term" value="F:molybdopterin molybdotransferase activity"/>
    <property type="evidence" value="ECO:0007669"/>
    <property type="project" value="UniProtKB-UniRule"/>
</dbReference>
<keyword evidence="8 11" id="KW-0460">Magnesium</keyword>